<accession>A0A0P6W786</accession>
<dbReference type="EMBL" id="LJYW01000001">
    <property type="protein sequence ID" value="KPL53226.1"/>
    <property type="molecule type" value="Genomic_DNA"/>
</dbReference>
<keyword evidence="2" id="KW-1185">Reference proteome</keyword>
<dbReference type="Proteomes" id="UP000048984">
    <property type="component" value="Unassembled WGS sequence"/>
</dbReference>
<reference evidence="1 2" key="1">
    <citation type="submission" date="2015-09" db="EMBL/GenBank/DDBJ databases">
        <authorList>
            <person name="Jackson K.R."/>
            <person name="Lunt B.L."/>
            <person name="Fisher J.N.B."/>
            <person name="Gardner A.V."/>
            <person name="Bailey M.E."/>
            <person name="Deus L.M."/>
            <person name="Earl A.S."/>
            <person name="Gibby P.D."/>
            <person name="Hartmann K.A."/>
            <person name="Liu J.E."/>
            <person name="Manci A.M."/>
            <person name="Nielsen D.A."/>
            <person name="Solomon M.B."/>
            <person name="Breakwell D.P."/>
            <person name="Burnett S.H."/>
            <person name="Grose J.H."/>
        </authorList>
    </citation>
    <scope>NUCLEOTIDE SEQUENCE [LARGE SCALE GENOMIC DNA]</scope>
    <source>
        <strain evidence="1 2">16</strain>
    </source>
</reference>
<proteinExistence type="predicted"/>
<evidence type="ECO:0000313" key="2">
    <source>
        <dbReference type="Proteomes" id="UP000048984"/>
    </source>
</evidence>
<comment type="caution">
    <text evidence="1">The sequence shown here is derived from an EMBL/GenBank/DDBJ whole genome shotgun (WGS) entry which is preliminary data.</text>
</comment>
<reference evidence="1 2" key="2">
    <citation type="submission" date="2015-10" db="EMBL/GenBank/DDBJ databases">
        <title>Draft Genome Sequence of Prosthecomicrobium hirschii ATCC 27832.</title>
        <authorList>
            <person name="Daniel J."/>
            <person name="Givan S.A."/>
            <person name="Brun Y.V."/>
            <person name="Brown P.J."/>
        </authorList>
    </citation>
    <scope>NUCLEOTIDE SEQUENCE [LARGE SCALE GENOMIC DNA]</scope>
    <source>
        <strain evidence="1 2">16</strain>
    </source>
</reference>
<sequence>MRMDGTISILGTHFERLIIYPKMIGFDSLSPIMLASKYSGDSQNSITKGLKKKSRMACMGKRYE</sequence>
<dbReference type="AlphaFoldDB" id="A0A0P6W786"/>
<organism evidence="1 2">
    <name type="scientific">Prosthecodimorpha hirschii</name>
    <dbReference type="NCBI Taxonomy" id="665126"/>
    <lineage>
        <taxon>Bacteria</taxon>
        <taxon>Pseudomonadati</taxon>
        <taxon>Pseudomonadota</taxon>
        <taxon>Alphaproteobacteria</taxon>
        <taxon>Hyphomicrobiales</taxon>
        <taxon>Ancalomicrobiaceae</taxon>
        <taxon>Prosthecodimorpha</taxon>
    </lineage>
</organism>
<name>A0A0P6W786_9HYPH</name>
<gene>
    <name evidence="1" type="ORF">ABB55_14235</name>
</gene>
<evidence type="ECO:0000313" key="1">
    <source>
        <dbReference type="EMBL" id="KPL53226.1"/>
    </source>
</evidence>
<protein>
    <submittedName>
        <fullName evidence="1">Uncharacterized protein</fullName>
    </submittedName>
</protein>